<evidence type="ECO:0000256" key="3">
    <source>
        <dbReference type="ARBA" id="ARBA00022448"/>
    </source>
</evidence>
<dbReference type="PANTHER" id="PTHR30188">
    <property type="entry name" value="ABC TRANSPORTER PERMEASE PROTEIN-RELATED"/>
    <property type="match status" value="1"/>
</dbReference>
<dbReference type="Pfam" id="PF02405">
    <property type="entry name" value="MlaE"/>
    <property type="match status" value="1"/>
</dbReference>
<evidence type="ECO:0000313" key="8">
    <source>
        <dbReference type="EMBL" id="AOM64985.1"/>
    </source>
</evidence>
<geneLocation type="plastid" evidence="8"/>
<evidence type="ECO:0000256" key="7">
    <source>
        <dbReference type="RuleBase" id="RU362044"/>
    </source>
</evidence>
<reference evidence="8" key="1">
    <citation type="journal article" date="2016" name="BMC Biol.">
        <title>Parallel evolution of highly conserved plastid genome architecture in red seaweeds and seed plants.</title>
        <authorList>
            <person name="Lee J."/>
            <person name="Cho C.H."/>
            <person name="Park S.I."/>
            <person name="Choi J.W."/>
            <person name="Song H.S."/>
            <person name="West J.A."/>
            <person name="Bhattacharya D."/>
            <person name="Yoon H.S."/>
        </authorList>
    </citation>
    <scope>NUCLEOTIDE SEQUENCE</scope>
</reference>
<dbReference type="PANTHER" id="PTHR30188:SF4">
    <property type="entry name" value="PROTEIN TRIGALACTOSYLDIACYLGLYCEROL 1, CHLOROPLASTIC"/>
    <property type="match status" value="1"/>
</dbReference>
<proteinExistence type="inferred from homology"/>
<keyword evidence="4 7" id="KW-0812">Transmembrane</keyword>
<comment type="similarity">
    <text evidence="2 7">Belongs to the MlaE permease family.</text>
</comment>
<accession>A0A1C9C9D6</accession>
<feature type="transmembrane region" description="Helical" evidence="7">
    <location>
        <begin position="53"/>
        <end position="70"/>
    </location>
</feature>
<evidence type="ECO:0000256" key="4">
    <source>
        <dbReference type="ARBA" id="ARBA00022692"/>
    </source>
</evidence>
<feature type="transmembrane region" description="Helical" evidence="7">
    <location>
        <begin position="77"/>
        <end position="94"/>
    </location>
</feature>
<keyword evidence="5 7" id="KW-1133">Transmembrane helix</keyword>
<evidence type="ECO:0000256" key="5">
    <source>
        <dbReference type="ARBA" id="ARBA00022989"/>
    </source>
</evidence>
<dbReference type="EMBL" id="KX284712">
    <property type="protein sequence ID" value="AOM64985.1"/>
    <property type="molecule type" value="Genomic_DNA"/>
</dbReference>
<evidence type="ECO:0000256" key="6">
    <source>
        <dbReference type="ARBA" id="ARBA00023136"/>
    </source>
</evidence>
<dbReference type="GO" id="GO:0043190">
    <property type="term" value="C:ATP-binding cassette (ABC) transporter complex"/>
    <property type="evidence" value="ECO:0007669"/>
    <property type="project" value="InterPro"/>
</dbReference>
<evidence type="ECO:0008006" key="9">
    <source>
        <dbReference type="Google" id="ProtNLM"/>
    </source>
</evidence>
<evidence type="ECO:0000256" key="2">
    <source>
        <dbReference type="ARBA" id="ARBA00007556"/>
    </source>
</evidence>
<dbReference type="GeneID" id="29072320"/>
<dbReference type="NCBIfam" id="TIGR00056">
    <property type="entry name" value="MlaE family lipid ABC transporter permease subunit"/>
    <property type="match status" value="1"/>
</dbReference>
<dbReference type="AlphaFoldDB" id="A0A1C9C9D6"/>
<dbReference type="InterPro" id="IPR030802">
    <property type="entry name" value="Permease_MalE"/>
</dbReference>
<protein>
    <recommendedName>
        <fullName evidence="9">Ycf63</fullName>
    </recommendedName>
</protein>
<dbReference type="InterPro" id="IPR018134">
    <property type="entry name" value="LAMP_CS"/>
</dbReference>
<comment type="subcellular location">
    <subcellularLocation>
        <location evidence="1">Membrane</location>
        <topology evidence="1">Multi-pass membrane protein</topology>
    </subcellularLocation>
</comment>
<keyword evidence="6 7" id="KW-0472">Membrane</keyword>
<feature type="transmembrane region" description="Helical" evidence="7">
    <location>
        <begin position="232"/>
        <end position="255"/>
    </location>
</feature>
<organism evidence="8">
    <name type="scientific">Schizymenia dubyi</name>
    <dbReference type="NCBI Taxonomy" id="38368"/>
    <lineage>
        <taxon>Eukaryota</taxon>
        <taxon>Rhodophyta</taxon>
        <taxon>Florideophyceae</taxon>
        <taxon>Rhodymeniophycidae</taxon>
        <taxon>Nemastomatales</taxon>
        <taxon>Schizymeniaceae</taxon>
        <taxon>Schizymenia</taxon>
    </lineage>
</organism>
<dbReference type="GO" id="GO:0005548">
    <property type="term" value="F:phospholipid transporter activity"/>
    <property type="evidence" value="ECO:0007669"/>
    <property type="project" value="TreeGrafter"/>
</dbReference>
<dbReference type="RefSeq" id="YP_009296050.1">
    <property type="nucleotide sequence ID" value="NC_031169.1"/>
</dbReference>
<evidence type="ECO:0000256" key="1">
    <source>
        <dbReference type="ARBA" id="ARBA00004141"/>
    </source>
</evidence>
<dbReference type="InterPro" id="IPR003453">
    <property type="entry name" value="ABC_MlaE_roteobac"/>
</dbReference>
<keyword evidence="3" id="KW-0813">Transport</keyword>
<sequence length="265" mass="29169">MKSVVLFQINFSNWCKKLVFTSRLATNLIIDFKITNINFFNILEQMKLVGPDSLSICLLTAFFIGMVFTLQVVKEFLYLDAVSLVGAVITIAFIRELSPVLTSVVIVGRVCSCFTAELASMKNTEQIDALYLFNTDPLSYLVLPRVLSLVLMLPILNFFSFTTSIASSSFICSTLYSIDSTIFLASSFSCLSLIDIIKSSFKTMIFGFIISTISCSWGLTTSGGAQGVGKSTTSAVVTCLLAIFVFDFLLSYFMFSKLDSTISVL</sequence>
<feature type="transmembrane region" description="Helical" evidence="7">
    <location>
        <begin position="203"/>
        <end position="220"/>
    </location>
</feature>
<dbReference type="PROSITE" id="PS00310">
    <property type="entry name" value="LAMP_1"/>
    <property type="match status" value="1"/>
</dbReference>
<keyword evidence="8" id="KW-0934">Plastid</keyword>
<gene>
    <name evidence="8" type="primary">ycf63</name>
    <name evidence="8" type="ORF">Schiz_102</name>
</gene>
<feature type="transmembrane region" description="Helical" evidence="7">
    <location>
        <begin position="140"/>
        <end position="159"/>
    </location>
</feature>
<name>A0A1C9C9D6_9FLOR</name>
<feature type="transmembrane region" description="Helical" evidence="7">
    <location>
        <begin position="165"/>
        <end position="191"/>
    </location>
</feature>